<comment type="caution">
    <text evidence="5">The sequence shown here is derived from an EMBL/GenBank/DDBJ whole genome shotgun (WGS) entry which is preliminary data.</text>
</comment>
<keyword evidence="2" id="KW-0677">Repeat</keyword>
<reference evidence="6" key="1">
    <citation type="submission" date="2024-06" db="EMBL/GenBank/DDBJ databases">
        <title>Multi-omics analyses provide insights into the biosynthesis of the anticancer antibiotic pleurotin in Hohenbuehelia grisea.</title>
        <authorList>
            <person name="Weaver J.A."/>
            <person name="Alberti F."/>
        </authorList>
    </citation>
    <scope>NUCLEOTIDE SEQUENCE [LARGE SCALE GENOMIC DNA]</scope>
    <source>
        <strain evidence="6">T-177</strain>
    </source>
</reference>
<feature type="repeat" description="WD" evidence="3">
    <location>
        <begin position="158"/>
        <end position="199"/>
    </location>
</feature>
<feature type="repeat" description="WD" evidence="3">
    <location>
        <begin position="202"/>
        <end position="244"/>
    </location>
</feature>
<accession>A0ABR3IZI1</accession>
<evidence type="ECO:0000313" key="5">
    <source>
        <dbReference type="EMBL" id="KAL0948762.1"/>
    </source>
</evidence>
<evidence type="ECO:0000256" key="2">
    <source>
        <dbReference type="ARBA" id="ARBA00022737"/>
    </source>
</evidence>
<dbReference type="PANTHER" id="PTHR19848:SF8">
    <property type="entry name" value="F-BOX AND WD REPEAT DOMAIN CONTAINING 7"/>
    <property type="match status" value="1"/>
</dbReference>
<proteinExistence type="predicted"/>
<dbReference type="PROSITE" id="PS50082">
    <property type="entry name" value="WD_REPEATS_2"/>
    <property type="match status" value="4"/>
</dbReference>
<organism evidence="5 6">
    <name type="scientific">Hohenbuehelia grisea</name>
    <dbReference type="NCBI Taxonomy" id="104357"/>
    <lineage>
        <taxon>Eukaryota</taxon>
        <taxon>Fungi</taxon>
        <taxon>Dikarya</taxon>
        <taxon>Basidiomycota</taxon>
        <taxon>Agaricomycotina</taxon>
        <taxon>Agaricomycetes</taxon>
        <taxon>Agaricomycetidae</taxon>
        <taxon>Agaricales</taxon>
        <taxon>Pleurotineae</taxon>
        <taxon>Pleurotaceae</taxon>
        <taxon>Hohenbuehelia</taxon>
    </lineage>
</organism>
<dbReference type="SUPFAM" id="SSF50978">
    <property type="entry name" value="WD40 repeat-like"/>
    <property type="match status" value="1"/>
</dbReference>
<evidence type="ECO:0000256" key="3">
    <source>
        <dbReference type="PROSITE-ProRule" id="PRU00221"/>
    </source>
</evidence>
<gene>
    <name evidence="5" type="ORF">HGRIS_008893</name>
</gene>
<dbReference type="InterPro" id="IPR015943">
    <property type="entry name" value="WD40/YVTN_repeat-like_dom_sf"/>
</dbReference>
<feature type="region of interest" description="Disordered" evidence="4">
    <location>
        <begin position="302"/>
        <end position="326"/>
    </location>
</feature>
<evidence type="ECO:0000313" key="6">
    <source>
        <dbReference type="Proteomes" id="UP001556367"/>
    </source>
</evidence>
<feature type="repeat" description="WD" evidence="3">
    <location>
        <begin position="246"/>
        <end position="287"/>
    </location>
</feature>
<dbReference type="PROSITE" id="PS50294">
    <property type="entry name" value="WD_REPEATS_REGION"/>
    <property type="match status" value="2"/>
</dbReference>
<dbReference type="PROSITE" id="PS00678">
    <property type="entry name" value="WD_REPEATS_1"/>
    <property type="match status" value="1"/>
</dbReference>
<keyword evidence="6" id="KW-1185">Reference proteome</keyword>
<dbReference type="SMART" id="SM00320">
    <property type="entry name" value="WD40"/>
    <property type="match status" value="4"/>
</dbReference>
<dbReference type="Gene3D" id="2.130.10.10">
    <property type="entry name" value="YVTN repeat-like/Quinoprotein amine dehydrogenase"/>
    <property type="match status" value="1"/>
</dbReference>
<sequence>MKDARYTPFARVYDGSPHAINFEDDNDRMEADPYTSAQGLLNELASWKLRVAEYPRLLWDDDKQVLSPEKAHIFTRLSPTAEGLQSIVDHAGAVDILMSAAFIIAGHPAGSPPNESVMFALLKTYFDFRCVSSWLPDPSAIEVVMDVVIRNFCEPISFFGPKEFISSIAYSFDDTHIISGSDDHTIRRWDVVSRRQVPNHIVGAHPAPITAVLWSRHSKTTIASASRDGAIIVWNVETQQVLEKSFDGVCGSINSIAWSADGKYIYYGAENATVYIWSLDSAPVRHQHLKGHRGPVRSVALSPDGSRLASGSRQVSSHLGLEDGSG</sequence>
<dbReference type="Proteomes" id="UP001556367">
    <property type="component" value="Unassembled WGS sequence"/>
</dbReference>
<protein>
    <recommendedName>
        <fullName evidence="7">WD40 repeat-like protein</fullName>
    </recommendedName>
</protein>
<evidence type="ECO:0000256" key="1">
    <source>
        <dbReference type="ARBA" id="ARBA00022574"/>
    </source>
</evidence>
<keyword evidence="1 3" id="KW-0853">WD repeat</keyword>
<dbReference type="InterPro" id="IPR036322">
    <property type="entry name" value="WD40_repeat_dom_sf"/>
</dbReference>
<dbReference type="EMBL" id="JASNQZ010000012">
    <property type="protein sequence ID" value="KAL0948762.1"/>
    <property type="molecule type" value="Genomic_DNA"/>
</dbReference>
<name>A0ABR3IZI1_9AGAR</name>
<feature type="repeat" description="WD" evidence="3">
    <location>
        <begin position="289"/>
        <end position="312"/>
    </location>
</feature>
<dbReference type="Pfam" id="PF00400">
    <property type="entry name" value="WD40"/>
    <property type="match status" value="4"/>
</dbReference>
<dbReference type="InterPro" id="IPR019775">
    <property type="entry name" value="WD40_repeat_CS"/>
</dbReference>
<dbReference type="InterPro" id="IPR001680">
    <property type="entry name" value="WD40_rpt"/>
</dbReference>
<evidence type="ECO:0008006" key="7">
    <source>
        <dbReference type="Google" id="ProtNLM"/>
    </source>
</evidence>
<dbReference type="PANTHER" id="PTHR19848">
    <property type="entry name" value="WD40 REPEAT PROTEIN"/>
    <property type="match status" value="1"/>
</dbReference>
<evidence type="ECO:0000256" key="4">
    <source>
        <dbReference type="SAM" id="MobiDB-lite"/>
    </source>
</evidence>